<comment type="caution">
    <text evidence="2">The sequence shown here is derived from an EMBL/GenBank/DDBJ whole genome shotgun (WGS) entry which is preliminary data.</text>
</comment>
<dbReference type="InterPro" id="IPR007393">
    <property type="entry name" value="YlxR_dom"/>
</dbReference>
<reference evidence="2" key="1">
    <citation type="submission" date="2020-10" db="EMBL/GenBank/DDBJ databases">
        <authorList>
            <person name="Gilroy R."/>
        </authorList>
    </citation>
    <scope>NUCLEOTIDE SEQUENCE</scope>
    <source>
        <strain evidence="2">CHK195-4489</strain>
    </source>
</reference>
<gene>
    <name evidence="2" type="ORF">IAD50_08925</name>
</gene>
<dbReference type="CDD" id="cd00279">
    <property type="entry name" value="YlxR"/>
    <property type="match status" value="1"/>
</dbReference>
<dbReference type="PANTHER" id="PTHR34215">
    <property type="entry name" value="BLL0784 PROTEIN"/>
    <property type="match status" value="1"/>
</dbReference>
<protein>
    <submittedName>
        <fullName evidence="2">YlxR family protein</fullName>
    </submittedName>
</protein>
<dbReference type="Pfam" id="PF04296">
    <property type="entry name" value="YlxR"/>
    <property type="match status" value="1"/>
</dbReference>
<dbReference type="Gene3D" id="3.30.1230.10">
    <property type="entry name" value="YlxR-like"/>
    <property type="match status" value="1"/>
</dbReference>
<dbReference type="EMBL" id="DVMM01000198">
    <property type="protein sequence ID" value="HIU30400.1"/>
    <property type="molecule type" value="Genomic_DNA"/>
</dbReference>
<proteinExistence type="predicted"/>
<dbReference type="PANTHER" id="PTHR34215:SF1">
    <property type="entry name" value="YLXR DOMAIN-CONTAINING PROTEIN"/>
    <property type="match status" value="1"/>
</dbReference>
<organism evidence="2 3">
    <name type="scientific">Candidatus Egerieisoma faecipullorum</name>
    <dbReference type="NCBI Taxonomy" id="2840963"/>
    <lineage>
        <taxon>Bacteria</taxon>
        <taxon>Bacillati</taxon>
        <taxon>Bacillota</taxon>
        <taxon>Clostridia</taxon>
        <taxon>Eubacteriales</taxon>
        <taxon>Clostridiaceae</taxon>
        <taxon>Clostridiaceae incertae sedis</taxon>
        <taxon>Candidatus Egerieisoma</taxon>
    </lineage>
</organism>
<dbReference type="InterPro" id="IPR037465">
    <property type="entry name" value="YlxR"/>
</dbReference>
<sequence>MRRCIGCYESKPKKDLLRIVRSKEGQISLDFTGKLNGRGAYVCADAGCFEKMIKGNKLSREFETEVGAATYEALRTQFEKRTEADGSKSGGGAVG</sequence>
<evidence type="ECO:0000313" key="3">
    <source>
        <dbReference type="Proteomes" id="UP000824089"/>
    </source>
</evidence>
<dbReference type="InterPro" id="IPR035931">
    <property type="entry name" value="YlxR-like_sf"/>
</dbReference>
<accession>A0A9D1IBI8</accession>
<evidence type="ECO:0000313" key="2">
    <source>
        <dbReference type="EMBL" id="HIU30400.1"/>
    </source>
</evidence>
<evidence type="ECO:0000259" key="1">
    <source>
        <dbReference type="Pfam" id="PF04296"/>
    </source>
</evidence>
<dbReference type="SUPFAM" id="SSF64376">
    <property type="entry name" value="YlxR-like"/>
    <property type="match status" value="1"/>
</dbReference>
<dbReference type="NCBIfam" id="NF047356">
    <property type="entry name" value="RNA_bind_RnpM"/>
    <property type="match status" value="1"/>
</dbReference>
<name>A0A9D1IBI8_9CLOT</name>
<dbReference type="AlphaFoldDB" id="A0A9D1IBI8"/>
<reference evidence="2" key="2">
    <citation type="journal article" date="2021" name="PeerJ">
        <title>Extensive microbial diversity within the chicken gut microbiome revealed by metagenomics and culture.</title>
        <authorList>
            <person name="Gilroy R."/>
            <person name="Ravi A."/>
            <person name="Getino M."/>
            <person name="Pursley I."/>
            <person name="Horton D.L."/>
            <person name="Alikhan N.F."/>
            <person name="Baker D."/>
            <person name="Gharbi K."/>
            <person name="Hall N."/>
            <person name="Watson M."/>
            <person name="Adriaenssens E.M."/>
            <person name="Foster-Nyarko E."/>
            <person name="Jarju S."/>
            <person name="Secka A."/>
            <person name="Antonio M."/>
            <person name="Oren A."/>
            <person name="Chaudhuri R.R."/>
            <person name="La Ragione R."/>
            <person name="Hildebrand F."/>
            <person name="Pallen M.J."/>
        </authorList>
    </citation>
    <scope>NUCLEOTIDE SEQUENCE</scope>
    <source>
        <strain evidence="2">CHK195-4489</strain>
    </source>
</reference>
<feature type="domain" description="YlxR" evidence="1">
    <location>
        <begin position="2"/>
        <end position="75"/>
    </location>
</feature>
<dbReference type="Proteomes" id="UP000824089">
    <property type="component" value="Unassembled WGS sequence"/>
</dbReference>